<proteinExistence type="predicted"/>
<protein>
    <submittedName>
        <fullName evidence="1">Uncharacterized protein</fullName>
    </submittedName>
</protein>
<evidence type="ECO:0000313" key="2">
    <source>
        <dbReference type="Proteomes" id="UP000248714"/>
    </source>
</evidence>
<accession>A0ABX9DW25</accession>
<gene>
    <name evidence="1" type="ORF">C8D87_114101</name>
</gene>
<reference evidence="1 2" key="1">
    <citation type="submission" date="2018-06" db="EMBL/GenBank/DDBJ databases">
        <title>Genomic Encyclopedia of Type Strains, Phase IV (KMG-IV): sequencing the most valuable type-strain genomes for metagenomic binning, comparative biology and taxonomic classification.</title>
        <authorList>
            <person name="Goeker M."/>
        </authorList>
    </citation>
    <scope>NUCLEOTIDE SEQUENCE [LARGE SCALE GENOMIC DNA]</scope>
    <source>
        <strain evidence="1 2">DSM 45479</strain>
    </source>
</reference>
<keyword evidence="2" id="KW-1185">Reference proteome</keyword>
<dbReference type="RefSeq" id="WP_112231941.1">
    <property type="nucleotide sequence ID" value="NZ_QLTT01000014.1"/>
</dbReference>
<comment type="caution">
    <text evidence="1">The sequence shown here is derived from an EMBL/GenBank/DDBJ whole genome shotgun (WGS) entry which is preliminary data.</text>
</comment>
<organism evidence="1 2">
    <name type="scientific">Lentzea atacamensis</name>
    <dbReference type="NCBI Taxonomy" id="531938"/>
    <lineage>
        <taxon>Bacteria</taxon>
        <taxon>Bacillati</taxon>
        <taxon>Actinomycetota</taxon>
        <taxon>Actinomycetes</taxon>
        <taxon>Pseudonocardiales</taxon>
        <taxon>Pseudonocardiaceae</taxon>
        <taxon>Lentzea</taxon>
    </lineage>
</organism>
<dbReference type="Proteomes" id="UP000248714">
    <property type="component" value="Unassembled WGS sequence"/>
</dbReference>
<evidence type="ECO:0000313" key="1">
    <source>
        <dbReference type="EMBL" id="RAS59489.1"/>
    </source>
</evidence>
<dbReference type="EMBL" id="QLTT01000014">
    <property type="protein sequence ID" value="RAS59489.1"/>
    <property type="molecule type" value="Genomic_DNA"/>
</dbReference>
<sequence length="145" mass="16148">MSPIRGYREPLRHRLRLVQVGMAGNVSAAVVLLNGMRGLWEIVSSVPLEDFLSRPNLEIPDGTPLIRLDLTGEDVYFDRVSHGPYWDGNLRAGHVHPSLLGEPRRYDGEPWTAMRGWYVAPDVYAALAPAAGVVVHRLTGRDEKP</sequence>
<name>A0ABX9DW25_9PSEU</name>